<evidence type="ECO:0000256" key="1">
    <source>
        <dbReference type="ARBA" id="ARBA00022801"/>
    </source>
</evidence>
<dbReference type="RefSeq" id="WP_140997196.1">
    <property type="nucleotide sequence ID" value="NZ_VDCZ01000003.1"/>
</dbReference>
<dbReference type="InterPro" id="IPR000073">
    <property type="entry name" value="AB_hydrolase_1"/>
</dbReference>
<dbReference type="InterPro" id="IPR029058">
    <property type="entry name" value="AB_hydrolase_fold"/>
</dbReference>
<dbReference type="AlphaFoldDB" id="A0A6I4IGV4"/>
<organism evidence="3 4">
    <name type="scientific">Flavobacterium profundi</name>
    <dbReference type="NCBI Taxonomy" id="1774945"/>
    <lineage>
        <taxon>Bacteria</taxon>
        <taxon>Pseudomonadati</taxon>
        <taxon>Bacteroidota</taxon>
        <taxon>Flavobacteriia</taxon>
        <taxon>Flavobacteriales</taxon>
        <taxon>Flavobacteriaceae</taxon>
        <taxon>Flavobacterium</taxon>
    </lineage>
</organism>
<keyword evidence="4" id="KW-1185">Reference proteome</keyword>
<evidence type="ECO:0000259" key="2">
    <source>
        <dbReference type="Pfam" id="PF00561"/>
    </source>
</evidence>
<dbReference type="GO" id="GO:0016787">
    <property type="term" value="F:hydrolase activity"/>
    <property type="evidence" value="ECO:0007669"/>
    <property type="project" value="UniProtKB-KW"/>
</dbReference>
<evidence type="ECO:0000313" key="4">
    <source>
        <dbReference type="Proteomes" id="UP000431264"/>
    </source>
</evidence>
<gene>
    <name evidence="3" type="ORF">GOQ30_06460</name>
</gene>
<dbReference type="Pfam" id="PF00561">
    <property type="entry name" value="Abhydrolase_1"/>
    <property type="match status" value="1"/>
</dbReference>
<evidence type="ECO:0000313" key="3">
    <source>
        <dbReference type="EMBL" id="MVO08804.1"/>
    </source>
</evidence>
<name>A0A6I4IGV4_9FLAO</name>
<dbReference type="OrthoDB" id="9808398at2"/>
<dbReference type="PANTHER" id="PTHR46118:SF4">
    <property type="entry name" value="PROTEIN ABHD11"/>
    <property type="match status" value="1"/>
</dbReference>
<reference evidence="4" key="1">
    <citation type="submission" date="2019-05" db="EMBL/GenBank/DDBJ databases">
        <title>Flavobacterium profundi sp. nov., isolated from a deep-sea seamount.</title>
        <authorList>
            <person name="Zhang D.-C."/>
        </authorList>
    </citation>
    <scope>NUCLEOTIDE SEQUENCE [LARGE SCALE GENOMIC DNA]</scope>
    <source>
        <strain evidence="4">TP390</strain>
    </source>
</reference>
<dbReference type="PANTHER" id="PTHR46118">
    <property type="entry name" value="PROTEIN ABHD11"/>
    <property type="match status" value="1"/>
</dbReference>
<dbReference type="Proteomes" id="UP000431264">
    <property type="component" value="Unassembled WGS sequence"/>
</dbReference>
<dbReference type="PRINTS" id="PR00111">
    <property type="entry name" value="ABHYDROLASE"/>
</dbReference>
<dbReference type="SUPFAM" id="SSF53474">
    <property type="entry name" value="alpha/beta-Hydrolases"/>
    <property type="match status" value="1"/>
</dbReference>
<sequence length="253" mass="28750">MIFSKVEGKGTPFLIIHGFLGMSDNWKTLGGQFVDEGFEVHLLDMRNHGRSFHSDIFNYDVMVEDVLAYCNENKLNDVVLLGHSMGGKVAMQFACQYPDLVSKLIVADIGPKFYAPHHQTILEGLNAVDFDLKPSRSEVDAIVSKYITDFGTRQFLLKNLYWIEPGQLAFRFNLKSLIKNSDVIGKELPAGLTFPKETLFLRGSQSNYIEDSDFETIKVLFPRSEIVTISNAGHWLHAENPKDFFMEVMNFLK</sequence>
<accession>A0A6I4IGV4</accession>
<feature type="domain" description="AB hydrolase-1" evidence="2">
    <location>
        <begin position="12"/>
        <end position="119"/>
    </location>
</feature>
<proteinExistence type="predicted"/>
<keyword evidence="1 3" id="KW-0378">Hydrolase</keyword>
<dbReference type="EMBL" id="WQLW01000003">
    <property type="protein sequence ID" value="MVO08804.1"/>
    <property type="molecule type" value="Genomic_DNA"/>
</dbReference>
<dbReference type="Gene3D" id="3.40.50.1820">
    <property type="entry name" value="alpha/beta hydrolase"/>
    <property type="match status" value="1"/>
</dbReference>
<protein>
    <submittedName>
        <fullName evidence="3">Alpha/beta fold hydrolase</fullName>
    </submittedName>
</protein>
<comment type="caution">
    <text evidence="3">The sequence shown here is derived from an EMBL/GenBank/DDBJ whole genome shotgun (WGS) entry which is preliminary data.</text>
</comment>